<reference evidence="3 4" key="1">
    <citation type="journal article" date="2017" name="Genome Biol. Evol.">
        <title>Phytophthora megakarya and P. palmivora, closely related causal agents of cacao black pod rot, underwent increases in genome sizes and gene numbers by different mechanisms.</title>
        <authorList>
            <person name="Ali S.S."/>
            <person name="Shao J."/>
            <person name="Lary D.J."/>
            <person name="Kronmiller B."/>
            <person name="Shen D."/>
            <person name="Strem M.D."/>
            <person name="Amoako-Attah I."/>
            <person name="Akrofi A.Y."/>
            <person name="Begoude B.A."/>
            <person name="Ten Hoopen G.M."/>
            <person name="Coulibaly K."/>
            <person name="Kebe B.I."/>
            <person name="Melnick R.L."/>
            <person name="Guiltinan M.J."/>
            <person name="Tyler B.M."/>
            <person name="Meinhardt L.W."/>
            <person name="Bailey B.A."/>
        </authorList>
    </citation>
    <scope>NUCLEOTIDE SEQUENCE [LARGE SCALE GENOMIC DNA]</scope>
    <source>
        <strain evidence="4">sbr112.9</strain>
    </source>
</reference>
<gene>
    <name evidence="3" type="ORF">PHPALM_19202</name>
</gene>
<keyword evidence="2" id="KW-1133">Transmembrane helix</keyword>
<feature type="region of interest" description="Disordered" evidence="1">
    <location>
        <begin position="41"/>
        <end position="84"/>
    </location>
</feature>
<dbReference type="AlphaFoldDB" id="A0A2P4XHX3"/>
<feature type="compositionally biased region" description="Polar residues" evidence="1">
    <location>
        <begin position="45"/>
        <end position="58"/>
    </location>
</feature>
<feature type="transmembrane region" description="Helical" evidence="2">
    <location>
        <begin position="6"/>
        <end position="27"/>
    </location>
</feature>
<sequence>MEQRAFLQLAVLASLATISAFVALGLYRKRQDHHQQLEDVKRLEVTSSAPHTTQQPQKQKVPETSVPTEAAKPPPTNVGEQEATLATKKYKDGVYDGLVELYSV</sequence>
<keyword evidence="2" id="KW-0812">Transmembrane</keyword>
<dbReference type="Proteomes" id="UP000237271">
    <property type="component" value="Unassembled WGS sequence"/>
</dbReference>
<comment type="caution">
    <text evidence="3">The sequence shown here is derived from an EMBL/GenBank/DDBJ whole genome shotgun (WGS) entry which is preliminary data.</text>
</comment>
<keyword evidence="4" id="KW-1185">Reference proteome</keyword>
<feature type="non-terminal residue" evidence="3">
    <location>
        <position position="104"/>
    </location>
</feature>
<protein>
    <submittedName>
        <fullName evidence="3">Mitochondrial import receptor subunit TOM70</fullName>
    </submittedName>
</protein>
<keyword evidence="2" id="KW-0472">Membrane</keyword>
<accession>A0A2P4XHX3</accession>
<proteinExistence type="predicted"/>
<evidence type="ECO:0000313" key="3">
    <source>
        <dbReference type="EMBL" id="POM65134.1"/>
    </source>
</evidence>
<evidence type="ECO:0000256" key="1">
    <source>
        <dbReference type="SAM" id="MobiDB-lite"/>
    </source>
</evidence>
<keyword evidence="3" id="KW-0675">Receptor</keyword>
<evidence type="ECO:0000313" key="4">
    <source>
        <dbReference type="Proteomes" id="UP000237271"/>
    </source>
</evidence>
<organism evidence="3 4">
    <name type="scientific">Phytophthora palmivora</name>
    <dbReference type="NCBI Taxonomy" id="4796"/>
    <lineage>
        <taxon>Eukaryota</taxon>
        <taxon>Sar</taxon>
        <taxon>Stramenopiles</taxon>
        <taxon>Oomycota</taxon>
        <taxon>Peronosporomycetes</taxon>
        <taxon>Peronosporales</taxon>
        <taxon>Peronosporaceae</taxon>
        <taxon>Phytophthora</taxon>
    </lineage>
</organism>
<dbReference type="EMBL" id="NCKW01010542">
    <property type="protein sequence ID" value="POM65134.1"/>
    <property type="molecule type" value="Genomic_DNA"/>
</dbReference>
<name>A0A2P4XHX3_9STRA</name>
<evidence type="ECO:0000256" key="2">
    <source>
        <dbReference type="SAM" id="Phobius"/>
    </source>
</evidence>